<reference evidence="1 4" key="1">
    <citation type="submission" date="2016-10" db="EMBL/GenBank/DDBJ databases">
        <authorList>
            <person name="de Groot N.N."/>
        </authorList>
    </citation>
    <scope>NUCLEOTIDE SEQUENCE [LARGE SCALE GENOMIC DNA]</scope>
    <source>
        <strain evidence="4">BP1-145</strain>
        <strain evidence="1">BP1-148</strain>
    </source>
</reference>
<evidence type="ECO:0000313" key="3">
    <source>
        <dbReference type="Proteomes" id="UP000198779"/>
    </source>
</evidence>
<name>A0A1H0FU45_9BACT</name>
<evidence type="ECO:0000313" key="2">
    <source>
        <dbReference type="EMBL" id="SDN97989.1"/>
    </source>
</evidence>
<accession>A0A1G7XE41</accession>
<dbReference type="Proteomes" id="UP000199134">
    <property type="component" value="Unassembled WGS sequence"/>
</dbReference>
<dbReference type="RefSeq" id="WP_143005713.1">
    <property type="nucleotide sequence ID" value="NZ_CP091790.1"/>
</dbReference>
<organism evidence="2 4">
    <name type="scientific">Prevotella communis</name>
    <dbReference type="NCBI Taxonomy" id="2913614"/>
    <lineage>
        <taxon>Bacteria</taxon>
        <taxon>Pseudomonadati</taxon>
        <taxon>Bacteroidota</taxon>
        <taxon>Bacteroidia</taxon>
        <taxon>Bacteroidales</taxon>
        <taxon>Prevotellaceae</taxon>
        <taxon>Prevotella</taxon>
    </lineage>
</organism>
<keyword evidence="3" id="KW-1185">Reference proteome</keyword>
<proteinExistence type="predicted"/>
<sequence>MKKVVLTVVTVMTFAMGFAETTPSHRMMFDRQPVSYDMSFDMHRLAVKLGLTFEQMETVEVIQNCFNNEVQEAATSRGLQRRHLIHQAVRKDAQQMRRVLNDEQFETYMTLLGTTLRNKGL</sequence>
<evidence type="ECO:0000313" key="4">
    <source>
        <dbReference type="Proteomes" id="UP000199134"/>
    </source>
</evidence>
<dbReference type="EMBL" id="FNCQ01000010">
    <property type="protein sequence ID" value="SDG82525.1"/>
    <property type="molecule type" value="Genomic_DNA"/>
</dbReference>
<dbReference type="EMBL" id="FNIW01000006">
    <property type="protein sequence ID" value="SDN97989.1"/>
    <property type="molecule type" value="Genomic_DNA"/>
</dbReference>
<dbReference type="AlphaFoldDB" id="A0A1H0FU45"/>
<gene>
    <name evidence="2" type="ORF">SAMN04487900_10691</name>
    <name evidence="1" type="ORF">SAMN04487901_11070</name>
</gene>
<protein>
    <submittedName>
        <fullName evidence="2">Uncharacterized protein</fullName>
    </submittedName>
</protein>
<reference evidence="2 3" key="2">
    <citation type="submission" date="2016-10" db="EMBL/GenBank/DDBJ databases">
        <authorList>
            <person name="Varghese N."/>
            <person name="Submissions S."/>
        </authorList>
    </citation>
    <scope>NUCLEOTIDE SEQUENCE</scope>
    <source>
        <strain evidence="2">BP1-145</strain>
        <strain evidence="3">BP1-148</strain>
    </source>
</reference>
<evidence type="ECO:0000313" key="1">
    <source>
        <dbReference type="EMBL" id="SDG82525.1"/>
    </source>
</evidence>
<accession>A0A1H0FU45</accession>
<dbReference type="OrthoDB" id="1071800at2"/>
<dbReference type="STRING" id="645274.SAMN04487901_11070"/>
<dbReference type="Proteomes" id="UP000198779">
    <property type="component" value="Unassembled WGS sequence"/>
</dbReference>